<comment type="caution">
    <text evidence="2">The sequence shown here is derived from an EMBL/GenBank/DDBJ whole genome shotgun (WGS) entry which is preliminary data.</text>
</comment>
<dbReference type="InterPro" id="IPR044730">
    <property type="entry name" value="RNase_H-like_dom_plant"/>
</dbReference>
<dbReference type="Pfam" id="PF13456">
    <property type="entry name" value="RVT_3"/>
    <property type="match status" value="1"/>
</dbReference>
<accession>A0A7J9CGP9</accession>
<dbReference type="InterPro" id="IPR036397">
    <property type="entry name" value="RNaseH_sf"/>
</dbReference>
<organism evidence="2 3">
    <name type="scientific">Gossypium gossypioides</name>
    <name type="common">Mexican cotton</name>
    <name type="synonym">Selera gossypioides</name>
    <dbReference type="NCBI Taxonomy" id="34282"/>
    <lineage>
        <taxon>Eukaryota</taxon>
        <taxon>Viridiplantae</taxon>
        <taxon>Streptophyta</taxon>
        <taxon>Embryophyta</taxon>
        <taxon>Tracheophyta</taxon>
        <taxon>Spermatophyta</taxon>
        <taxon>Magnoliopsida</taxon>
        <taxon>eudicotyledons</taxon>
        <taxon>Gunneridae</taxon>
        <taxon>Pentapetalae</taxon>
        <taxon>rosids</taxon>
        <taxon>malvids</taxon>
        <taxon>Malvales</taxon>
        <taxon>Malvaceae</taxon>
        <taxon>Malvoideae</taxon>
        <taxon>Gossypium</taxon>
    </lineage>
</organism>
<evidence type="ECO:0000313" key="2">
    <source>
        <dbReference type="EMBL" id="MBA0747631.1"/>
    </source>
</evidence>
<keyword evidence="3" id="KW-1185">Reference proteome</keyword>
<dbReference type="OrthoDB" id="970334at2759"/>
<evidence type="ECO:0000313" key="3">
    <source>
        <dbReference type="Proteomes" id="UP000593579"/>
    </source>
</evidence>
<gene>
    <name evidence="2" type="ORF">Gogos_004531</name>
</gene>
<name>A0A7J9CGP9_GOSGO</name>
<evidence type="ECO:0000259" key="1">
    <source>
        <dbReference type="Pfam" id="PF13456"/>
    </source>
</evidence>
<feature type="domain" description="RNase H type-1" evidence="1">
    <location>
        <begin position="95"/>
        <end position="171"/>
    </location>
</feature>
<dbReference type="GO" id="GO:0003676">
    <property type="term" value="F:nucleic acid binding"/>
    <property type="evidence" value="ECO:0007669"/>
    <property type="project" value="InterPro"/>
</dbReference>
<dbReference type="InterPro" id="IPR052929">
    <property type="entry name" value="RNase_H-like_EbsB-rel"/>
</dbReference>
<dbReference type="GO" id="GO:0004523">
    <property type="term" value="F:RNA-DNA hybrid ribonuclease activity"/>
    <property type="evidence" value="ECO:0007669"/>
    <property type="project" value="InterPro"/>
</dbReference>
<dbReference type="CDD" id="cd06222">
    <property type="entry name" value="RNase_H_like"/>
    <property type="match status" value="1"/>
</dbReference>
<dbReference type="EMBL" id="JABEZY010000010">
    <property type="protein sequence ID" value="MBA0747631.1"/>
    <property type="molecule type" value="Genomic_DNA"/>
</dbReference>
<proteinExistence type="predicted"/>
<dbReference type="InterPro" id="IPR002156">
    <property type="entry name" value="RNaseH_domain"/>
</dbReference>
<dbReference type="Gene3D" id="3.30.420.10">
    <property type="entry name" value="Ribonuclease H-like superfamily/Ribonuclease H"/>
    <property type="match status" value="1"/>
</dbReference>
<dbReference type="AlphaFoldDB" id="A0A7J9CGP9"/>
<dbReference type="Proteomes" id="UP000593579">
    <property type="component" value="Unassembled WGS sequence"/>
</dbReference>
<protein>
    <recommendedName>
        <fullName evidence="1">RNase H type-1 domain-containing protein</fullName>
    </recommendedName>
</protein>
<sequence>MSKVWLVSRISHHAILKCGPANEVWSQLGLYWVTDPYCDSLRDWIAYSFQSNDATGCSKILIMMWLLGHARNQFVMEDINVVKWLPPERAVVKINFDAAFKQNLHQSCSGFVIRYNLGLVMGNGSILNSNVADAFSVEALPCLQALTFVKEMGFSQVVVEGDSRMTIIKARRGVTDRTLGNSQFWVEEVPHKSAEMVDKDRRSLQLPEGT</sequence>
<dbReference type="PANTHER" id="PTHR47074">
    <property type="entry name" value="BNAC02G40300D PROTEIN"/>
    <property type="match status" value="1"/>
</dbReference>
<reference evidence="2 3" key="1">
    <citation type="journal article" date="2019" name="Genome Biol. Evol.">
        <title>Insights into the evolution of the New World diploid cottons (Gossypium, subgenus Houzingenia) based on genome sequencing.</title>
        <authorList>
            <person name="Grover C.E."/>
            <person name="Arick M.A. 2nd"/>
            <person name="Thrash A."/>
            <person name="Conover J.L."/>
            <person name="Sanders W.S."/>
            <person name="Peterson D.G."/>
            <person name="Frelichowski J.E."/>
            <person name="Scheffler J.A."/>
            <person name="Scheffler B.E."/>
            <person name="Wendel J.F."/>
        </authorList>
    </citation>
    <scope>NUCLEOTIDE SEQUENCE [LARGE SCALE GENOMIC DNA]</scope>
    <source>
        <strain evidence="2">5</strain>
        <tissue evidence="2">Leaf</tissue>
    </source>
</reference>
<dbReference type="PANTHER" id="PTHR47074:SF61">
    <property type="entry name" value="RNASE H TYPE-1 DOMAIN-CONTAINING PROTEIN"/>
    <property type="match status" value="1"/>
</dbReference>